<evidence type="ECO:0000256" key="5">
    <source>
        <dbReference type="SAM" id="SignalP"/>
    </source>
</evidence>
<dbReference type="Proteomes" id="UP001218788">
    <property type="component" value="Unassembled WGS sequence"/>
</dbReference>
<evidence type="ECO:0000256" key="3">
    <source>
        <dbReference type="ARBA" id="ARBA00023180"/>
    </source>
</evidence>
<dbReference type="InterPro" id="IPR001258">
    <property type="entry name" value="NHL_repeat"/>
</dbReference>
<dbReference type="PROSITE" id="PS51125">
    <property type="entry name" value="NHL"/>
    <property type="match status" value="1"/>
</dbReference>
<evidence type="ECO:0000256" key="4">
    <source>
        <dbReference type="PROSITE-ProRule" id="PRU00504"/>
    </source>
</evidence>
<feature type="signal peptide" evidence="5">
    <location>
        <begin position="1"/>
        <end position="35"/>
    </location>
</feature>
<dbReference type="PANTHER" id="PTHR10680">
    <property type="entry name" value="PEPTIDYL-GLYCINE ALPHA-AMIDATING MONOOXYGENASE"/>
    <property type="match status" value="1"/>
</dbReference>
<dbReference type="Gene3D" id="2.120.10.30">
    <property type="entry name" value="TolB, C-terminal domain"/>
    <property type="match status" value="2"/>
</dbReference>
<evidence type="ECO:0000313" key="6">
    <source>
        <dbReference type="EMBL" id="MDC8829851.1"/>
    </source>
</evidence>
<sequence>MPRLSLTALWSPQQHARGLAAFLLLTVAGMQAAHAEPALVDLESYPEPGASKPMPTFKVDASWPRLPDTWLIGQVPGLAVDKHDNVWVLHRPNSLGQLDLALEQTPVTGVCCEAAPHVLQISPAGKVLNSWGGDAIAPSIQGVNQWPEVVHGLYVDDNDTVWLGGNGEGDHVVLNFTADGKFIRQFGERNSTDGNASKTTLGNPADIHHDTDSGEVIIADGYINKRIIGFNANTNDFSQYWGAYANQPGGGTREGAFDVSQATAGAENINTNAQNFGDIIHCVTKASDGRIYVCDRRNNRLQVFKHDSEGKVQFVRDLVIAGETMGLGTATDVAFSPDNKYLYVADMMNGRIWVLWHDTYEVLGSFGRPGRYPGQFTWLHSLVSDSQGNLYTSEVATGRRAQKLVLQTAN</sequence>
<dbReference type="Pfam" id="PF01436">
    <property type="entry name" value="NHL"/>
    <property type="match status" value="1"/>
</dbReference>
<evidence type="ECO:0000256" key="1">
    <source>
        <dbReference type="ARBA" id="ARBA00022729"/>
    </source>
</evidence>
<keyword evidence="7" id="KW-1185">Reference proteome</keyword>
<feature type="chain" id="PRO_5045646423" evidence="5">
    <location>
        <begin position="36"/>
        <end position="410"/>
    </location>
</feature>
<gene>
    <name evidence="6" type="ORF">OIK42_03640</name>
</gene>
<dbReference type="InterPro" id="IPR011042">
    <property type="entry name" value="6-blade_b-propeller_TolB-like"/>
</dbReference>
<keyword evidence="2" id="KW-0677">Repeat</keyword>
<comment type="caution">
    <text evidence="6">The sequence shown here is derived from an EMBL/GenBank/DDBJ whole genome shotgun (WGS) entry which is preliminary data.</text>
</comment>
<protein>
    <submittedName>
        <fullName evidence="6">Uncharacterized protein</fullName>
    </submittedName>
</protein>
<feature type="repeat" description="NHL" evidence="4">
    <location>
        <begin position="282"/>
        <end position="307"/>
    </location>
</feature>
<keyword evidence="3" id="KW-0325">Glycoprotein</keyword>
<evidence type="ECO:0000313" key="7">
    <source>
        <dbReference type="Proteomes" id="UP001218788"/>
    </source>
</evidence>
<accession>A0ABT5L091</accession>
<evidence type="ECO:0000256" key="2">
    <source>
        <dbReference type="ARBA" id="ARBA00022737"/>
    </source>
</evidence>
<dbReference type="SUPFAM" id="SSF63829">
    <property type="entry name" value="Calcium-dependent phosphotriesterase"/>
    <property type="match status" value="1"/>
</dbReference>
<proteinExistence type="predicted"/>
<dbReference type="EMBL" id="JAQQXP010000001">
    <property type="protein sequence ID" value="MDC8829851.1"/>
    <property type="molecule type" value="Genomic_DNA"/>
</dbReference>
<keyword evidence="1 5" id="KW-0732">Signal</keyword>
<name>A0ABT5L091_9ALTE</name>
<dbReference type="RefSeq" id="WP_273638425.1">
    <property type="nucleotide sequence ID" value="NZ_JAQQXP010000001.1"/>
</dbReference>
<reference evidence="6 7" key="1">
    <citation type="submission" date="2022-10" db="EMBL/GenBank/DDBJ databases">
        <title>Alteromonas sp. chi3 Genome sequencing.</title>
        <authorList>
            <person name="Park S."/>
        </authorList>
    </citation>
    <scope>NUCLEOTIDE SEQUENCE [LARGE SCALE GENOMIC DNA]</scope>
    <source>
        <strain evidence="7">chi3</strain>
    </source>
</reference>
<organism evidence="6 7">
    <name type="scientific">Alteromonas gilva</name>
    <dbReference type="NCBI Taxonomy" id="2987522"/>
    <lineage>
        <taxon>Bacteria</taxon>
        <taxon>Pseudomonadati</taxon>
        <taxon>Pseudomonadota</taxon>
        <taxon>Gammaproteobacteria</taxon>
        <taxon>Alteromonadales</taxon>
        <taxon>Alteromonadaceae</taxon>
        <taxon>Alteromonas/Salinimonas group</taxon>
        <taxon>Alteromonas</taxon>
    </lineage>
</organism>